<evidence type="ECO:0000313" key="7">
    <source>
        <dbReference type="EMBL" id="ADD43347.1"/>
    </source>
</evidence>
<dbReference type="STRING" id="446470.Snas_3690"/>
<dbReference type="PANTHER" id="PTHR30482">
    <property type="entry name" value="HIGH-AFFINITY BRANCHED-CHAIN AMINO ACID TRANSPORT SYSTEM PERMEASE"/>
    <property type="match status" value="1"/>
</dbReference>
<feature type="transmembrane region" description="Helical" evidence="6">
    <location>
        <begin position="457"/>
        <end position="480"/>
    </location>
</feature>
<feature type="transmembrane region" description="Helical" evidence="6">
    <location>
        <begin position="501"/>
        <end position="523"/>
    </location>
</feature>
<feature type="transmembrane region" description="Helical" evidence="6">
    <location>
        <begin position="301"/>
        <end position="321"/>
    </location>
</feature>
<keyword evidence="8" id="KW-1185">Reference proteome</keyword>
<sequence>MHVYLIPTLNGFAYGLLLFTIAAGLTLSLGVANVLNLAHGTTFLAGGYVGVVLSDGSWSGLLLGVLAGAAVGMAAGGVLSVAARPLYGRGHLSQAMLTFGLALLGGYALIEIFGAQEMRAVIPAALDGTVEVWGKTYPVYRLGFIGVAALLAVVGWWVLSRTSIGARVRATVDDAGMVSSLGINPRLVMAGVLVVAGLLAGVGGVLGGPILGLGTGTAHQVLLLSLVIVVLGQAGSLRGALLASLFVGLVQNLGIALFPAAASYLLFAAMAVVLIVRRGKALGVNEHHPDRPVTVVASRPYLVWVGFAVVVPLLYLVPLLFDDFALSQLNRVAALGLLAVSIALLAGYCGLATLGQTAPFAVGAYVTFQLAEAGIAVGPVQWAIVVVACAVFSLATGPLVLRTRGMVFLMVTLAVGMVTAQVAEQWTSVTGGTDGSGLISASLPWWGAEPLVDDGDIYWYALSVGVVVLIATVAVTRGAAGTRLHGVRDNELRMRSLGHRVPGYLLAAYVGAGVIAGVGGSLFATGQRFVFPADVGFEVAAIALLAALIGGIHSAAGAVVGVVVVIAVRYWLAPEGHGELWLGVLFVAAVYLLPHGITGRVAQLRRAWSG</sequence>
<evidence type="ECO:0000256" key="3">
    <source>
        <dbReference type="ARBA" id="ARBA00022692"/>
    </source>
</evidence>
<dbReference type="AlphaFoldDB" id="D3PXL7"/>
<dbReference type="InterPro" id="IPR043428">
    <property type="entry name" value="LivM-like"/>
</dbReference>
<keyword evidence="4 6" id="KW-1133">Transmembrane helix</keyword>
<dbReference type="GO" id="GO:0005886">
    <property type="term" value="C:plasma membrane"/>
    <property type="evidence" value="ECO:0007669"/>
    <property type="project" value="UniProtKB-SubCell"/>
</dbReference>
<dbReference type="CDD" id="cd06582">
    <property type="entry name" value="TM_PBP1_LivH_like"/>
    <property type="match status" value="1"/>
</dbReference>
<feature type="transmembrane region" description="Helical" evidence="6">
    <location>
        <begin position="222"/>
        <end position="241"/>
    </location>
</feature>
<name>D3PXL7_STANL</name>
<keyword evidence="2" id="KW-1003">Cell membrane</keyword>
<feature type="transmembrane region" description="Helical" evidence="6">
    <location>
        <begin position="578"/>
        <end position="597"/>
    </location>
</feature>
<dbReference type="KEGG" id="sna:Snas_3690"/>
<feature type="transmembrane region" description="Helical" evidence="6">
    <location>
        <begin position="555"/>
        <end position="572"/>
    </location>
</feature>
<dbReference type="HOGENOM" id="CLU_028469_0_0_11"/>
<feature type="transmembrane region" description="Helical" evidence="6">
    <location>
        <begin position="187"/>
        <end position="210"/>
    </location>
</feature>
<feature type="transmembrane region" description="Helical" evidence="6">
    <location>
        <begin position="333"/>
        <end position="354"/>
    </location>
</feature>
<feature type="transmembrane region" description="Helical" evidence="6">
    <location>
        <begin position="139"/>
        <end position="159"/>
    </location>
</feature>
<protein>
    <submittedName>
        <fullName evidence="7">Inner-membrane translocator</fullName>
    </submittedName>
</protein>
<dbReference type="EMBL" id="CP001778">
    <property type="protein sequence ID" value="ADD43347.1"/>
    <property type="molecule type" value="Genomic_DNA"/>
</dbReference>
<comment type="subcellular location">
    <subcellularLocation>
        <location evidence="1">Cell membrane</location>
        <topology evidence="1">Multi-pass membrane protein</topology>
    </subcellularLocation>
</comment>
<reference evidence="7 8" key="1">
    <citation type="journal article" date="2009" name="Stand. Genomic Sci.">
        <title>Complete genome sequence of Stackebrandtia nassauensis type strain (LLR-40K-21).</title>
        <authorList>
            <person name="Munk C."/>
            <person name="Lapidus A."/>
            <person name="Copeland A."/>
            <person name="Jando M."/>
            <person name="Mayilraj S."/>
            <person name="Glavina Del Rio T."/>
            <person name="Nolan M."/>
            <person name="Chen F."/>
            <person name="Lucas S."/>
            <person name="Tice H."/>
            <person name="Cheng J.F."/>
            <person name="Han C."/>
            <person name="Detter J.C."/>
            <person name="Bruce D."/>
            <person name="Goodwin L."/>
            <person name="Chain P."/>
            <person name="Pitluck S."/>
            <person name="Goker M."/>
            <person name="Ovchinikova G."/>
            <person name="Pati A."/>
            <person name="Ivanova N."/>
            <person name="Mavromatis K."/>
            <person name="Chen A."/>
            <person name="Palaniappan K."/>
            <person name="Land M."/>
            <person name="Hauser L."/>
            <person name="Chang Y.J."/>
            <person name="Jeffries C.D."/>
            <person name="Bristow J."/>
            <person name="Eisen J.A."/>
            <person name="Markowitz V."/>
            <person name="Hugenholtz P."/>
            <person name="Kyrpides N.C."/>
            <person name="Klenk H.P."/>
        </authorList>
    </citation>
    <scope>NUCLEOTIDE SEQUENCE [LARGE SCALE GENOMIC DNA]</scope>
    <source>
        <strain evidence="8">DSM 44728 / CIP 108903 / NRRL B-16338 / NBRC 102104 / LLR-40K-21</strain>
    </source>
</reference>
<evidence type="ECO:0000256" key="4">
    <source>
        <dbReference type="ARBA" id="ARBA00022989"/>
    </source>
</evidence>
<dbReference type="PANTHER" id="PTHR30482:SF17">
    <property type="entry name" value="ABC TRANSPORTER ATP-BINDING PROTEIN"/>
    <property type="match status" value="1"/>
</dbReference>
<dbReference type="OrthoDB" id="9814461at2"/>
<feature type="transmembrane region" description="Helical" evidence="6">
    <location>
        <begin position="95"/>
        <end position="115"/>
    </location>
</feature>
<dbReference type="GO" id="GO:0015658">
    <property type="term" value="F:branched-chain amino acid transmembrane transporter activity"/>
    <property type="evidence" value="ECO:0007669"/>
    <property type="project" value="InterPro"/>
</dbReference>
<evidence type="ECO:0000256" key="1">
    <source>
        <dbReference type="ARBA" id="ARBA00004651"/>
    </source>
</evidence>
<proteinExistence type="predicted"/>
<evidence type="ECO:0000256" key="2">
    <source>
        <dbReference type="ARBA" id="ARBA00022475"/>
    </source>
</evidence>
<evidence type="ECO:0000256" key="5">
    <source>
        <dbReference type="ARBA" id="ARBA00023136"/>
    </source>
</evidence>
<gene>
    <name evidence="7" type="ordered locus">Snas_3690</name>
</gene>
<organism evidence="7 8">
    <name type="scientific">Stackebrandtia nassauensis (strain DSM 44728 / CIP 108903 / NRRL B-16338 / NBRC 102104 / LLR-40K-21)</name>
    <dbReference type="NCBI Taxonomy" id="446470"/>
    <lineage>
        <taxon>Bacteria</taxon>
        <taxon>Bacillati</taxon>
        <taxon>Actinomycetota</taxon>
        <taxon>Actinomycetes</taxon>
        <taxon>Glycomycetales</taxon>
        <taxon>Glycomycetaceae</taxon>
        <taxon>Stackebrandtia</taxon>
    </lineage>
</organism>
<dbReference type="eggNOG" id="COG0559">
    <property type="taxonomic scope" value="Bacteria"/>
</dbReference>
<feature type="transmembrane region" description="Helical" evidence="6">
    <location>
        <begin position="58"/>
        <end position="83"/>
    </location>
</feature>
<evidence type="ECO:0000256" key="6">
    <source>
        <dbReference type="SAM" id="Phobius"/>
    </source>
</evidence>
<keyword evidence="3 6" id="KW-0812">Transmembrane</keyword>
<dbReference type="Pfam" id="PF02653">
    <property type="entry name" value="BPD_transp_2"/>
    <property type="match status" value="2"/>
</dbReference>
<dbReference type="InterPro" id="IPR001851">
    <property type="entry name" value="ABC_transp_permease"/>
</dbReference>
<dbReference type="eggNOG" id="COG4177">
    <property type="taxonomic scope" value="Bacteria"/>
</dbReference>
<feature type="transmembrane region" description="Helical" evidence="6">
    <location>
        <begin position="406"/>
        <end position="423"/>
    </location>
</feature>
<dbReference type="Proteomes" id="UP000000844">
    <property type="component" value="Chromosome"/>
</dbReference>
<accession>D3PXL7</accession>
<feature type="transmembrane region" description="Helical" evidence="6">
    <location>
        <begin position="12"/>
        <end position="38"/>
    </location>
</feature>
<evidence type="ECO:0000313" key="8">
    <source>
        <dbReference type="Proteomes" id="UP000000844"/>
    </source>
</evidence>
<dbReference type="RefSeq" id="WP_013018918.1">
    <property type="nucleotide sequence ID" value="NC_013947.1"/>
</dbReference>
<feature type="transmembrane region" description="Helical" evidence="6">
    <location>
        <begin position="253"/>
        <end position="276"/>
    </location>
</feature>
<keyword evidence="5 6" id="KW-0472">Membrane</keyword>
<dbReference type="CDD" id="cd06581">
    <property type="entry name" value="TM_PBP1_LivM_like"/>
    <property type="match status" value="1"/>
</dbReference>
<feature type="transmembrane region" description="Helical" evidence="6">
    <location>
        <begin position="374"/>
        <end position="394"/>
    </location>
</feature>